<gene>
    <name evidence="1" type="ORF">HU200_016862</name>
</gene>
<proteinExistence type="predicted"/>
<accession>A0A835F7V3</accession>
<sequence>MVSLRSANSVPVHLEKSIW</sequence>
<name>A0A835F7V3_9POAL</name>
<dbReference type="AlphaFoldDB" id="A0A835F7V3"/>
<reference evidence="1" key="1">
    <citation type="submission" date="2020-07" db="EMBL/GenBank/DDBJ databases">
        <title>Genome sequence and genetic diversity analysis of an under-domesticated orphan crop, white fonio (Digitaria exilis).</title>
        <authorList>
            <person name="Bennetzen J.L."/>
            <person name="Chen S."/>
            <person name="Ma X."/>
            <person name="Wang X."/>
            <person name="Yssel A.E.J."/>
            <person name="Chaluvadi S.R."/>
            <person name="Johnson M."/>
            <person name="Gangashetty P."/>
            <person name="Hamidou F."/>
            <person name="Sanogo M.D."/>
            <person name="Zwaenepoel A."/>
            <person name="Wallace J."/>
            <person name="Van De Peer Y."/>
            <person name="Van Deynze A."/>
        </authorList>
    </citation>
    <scope>NUCLEOTIDE SEQUENCE</scope>
    <source>
        <tissue evidence="1">Leaves</tissue>
    </source>
</reference>
<organism evidence="1 2">
    <name type="scientific">Digitaria exilis</name>
    <dbReference type="NCBI Taxonomy" id="1010633"/>
    <lineage>
        <taxon>Eukaryota</taxon>
        <taxon>Viridiplantae</taxon>
        <taxon>Streptophyta</taxon>
        <taxon>Embryophyta</taxon>
        <taxon>Tracheophyta</taxon>
        <taxon>Spermatophyta</taxon>
        <taxon>Magnoliopsida</taxon>
        <taxon>Liliopsida</taxon>
        <taxon>Poales</taxon>
        <taxon>Poaceae</taxon>
        <taxon>PACMAD clade</taxon>
        <taxon>Panicoideae</taxon>
        <taxon>Panicodae</taxon>
        <taxon>Paniceae</taxon>
        <taxon>Anthephorinae</taxon>
        <taxon>Digitaria</taxon>
    </lineage>
</organism>
<protein>
    <submittedName>
        <fullName evidence="1">Uncharacterized protein</fullName>
    </submittedName>
</protein>
<dbReference type="EMBL" id="JACEFO010001613">
    <property type="protein sequence ID" value="KAF8730983.1"/>
    <property type="molecule type" value="Genomic_DNA"/>
</dbReference>
<keyword evidence="2" id="KW-1185">Reference proteome</keyword>
<evidence type="ECO:0000313" key="2">
    <source>
        <dbReference type="Proteomes" id="UP000636709"/>
    </source>
</evidence>
<evidence type="ECO:0000313" key="1">
    <source>
        <dbReference type="EMBL" id="KAF8730983.1"/>
    </source>
</evidence>
<dbReference type="Proteomes" id="UP000636709">
    <property type="component" value="Unassembled WGS sequence"/>
</dbReference>
<comment type="caution">
    <text evidence="1">The sequence shown here is derived from an EMBL/GenBank/DDBJ whole genome shotgun (WGS) entry which is preliminary data.</text>
</comment>